<keyword evidence="6" id="KW-0440">LIM domain</keyword>
<dbReference type="Gene3D" id="2.10.110.10">
    <property type="entry name" value="Cysteine Rich Protein"/>
    <property type="match status" value="4"/>
</dbReference>
<dbReference type="InterPro" id="IPR008936">
    <property type="entry name" value="Rho_GTPase_activation_prot"/>
</dbReference>
<feature type="domain" description="Rho-GAP" evidence="9">
    <location>
        <begin position="1017"/>
        <end position="1219"/>
    </location>
</feature>
<dbReference type="PANTHER" id="PTHR24215">
    <property type="entry name" value="RHO-GTPASE-ACTIVATING PROTEIN LRG1"/>
    <property type="match status" value="1"/>
</dbReference>
<evidence type="ECO:0008006" key="12">
    <source>
        <dbReference type="Google" id="ProtNLM"/>
    </source>
</evidence>
<feature type="compositionally biased region" description="Polar residues" evidence="7">
    <location>
        <begin position="870"/>
        <end position="881"/>
    </location>
</feature>
<dbReference type="SMART" id="SM00324">
    <property type="entry name" value="RhoGAP"/>
    <property type="match status" value="1"/>
</dbReference>
<sequence length="1414" mass="156102">MNDTQDQGRRPKQPVGSPPGHSVLAYMALDSDGSHDFGHSTSPPRNGPASAPPVNPSQLPERPNYPTRSSTAPSPHEHDHRKAKDPERSHSRSDDLNHTNINVGSDHHESDHATGRSPAYLTASRPTTPPSSSKHNQPSSSEYADTSRRRPRSIASDTSLDSDSSATGGTNPGAVSTTTHTSNSMNSMNTTTCTACGKAMQGAFVRALGAVYHLNCFKCMDCGTVVASKFFPIDGPDGKQHPLCERDYFRRLNLICAKCGQALRGSYITACSKKFHVEHFTCSVCTTLFGPQDSYYEHDGDVYCHYHYSTRFATKCAGCNSAILKQFVEINRNMRDECWHPECYMINKFWNVKVVTRRPNSGLLPPSENGEGEHEKVEPEYVEEERKETATSLRDKQIRMEQQVYRIWTVLSAFEESSAACISDMLRQVSNGQYLEAIRMAEKFILHVEVLFATIDDLEFHFARLNLKGMSHVREARMLCRKTVDLFTLLSHTQETGTRRMGMTQELLALVTGLAHYLKILIRIALTGALKLERDQGVRDAISSFLDKLHMLAIQGGNPSAKRMMKRANGEAMQLEDQGNASTQGVTYGFKSLAPENAGESPFSPSRDPVLAQVAPASQPTDSCAKCKGTVEEDCVRLGTFQRWHSHCIQCATCGKPAAVPVPKEPAAQKSIEGGDKGDDKDKEKSEGGAKLSSARRPPANVKAFVFEIDSMKDTAEFGRVPTVFYCTDHAHSNCRGGFQAVSRLEQYAFLLNVALRRLYVLLRSRGVVPATPSPMHSQADLSQDPYRNSKDINRLKSMPLDRKLSATARVAKHSTIVESPTGRVAQASDTTHRDGSSAQQRPTPQHSQSNRLQKPPPQQGQHQRPRINTPGTIDLDSQGQFMRPGLTRNNTEVMIVDDSAPTSPAGGVEEPRLPGVDDGITLADIPQIVEAAQAREQHRSLPRQSSVPYIAELSPLELAIVKHAAVLALQRSPLRDQFDLEEILELVEMKKSSFWNKLFKASNDKKAVKKKGVFGIPLELLVEREGADSLHGASRAPLRVPSFIDDVVSAMRQMDMSIEGIFRKNGNIRRLKELTDAIDRDPSSVDLTQDNPVQLAALLKKFLRELPDPLLTFKLHRLFIASQGLPNEADRKRLLHMISLLLPKYHRDTMEVLFVFLKWVASFAHIDKETGSKMDLQNLATVICPSILYSRGRDAVRDESFGSIRVVSSLLENQDEFYFVPEEFLPILQDQDYFASSMELPSKDFLKKCDTYMRIRASGRTPGLMSPVNGPSSSPFSTPRPEDMRSVPPRATQSNPQLLERPPMGGPSASEAQIRNGTQSRHQSPPTLNHSPFSYPGGASAPSLTQGMANIQAPQPRHANGQVKGEWAQPLDRPPPISQSPSRPGSGPSSFAPSSSRTSGDLPNPYPLNGHAA</sequence>
<feature type="domain" description="LIM zinc-binding" evidence="8">
    <location>
        <begin position="254"/>
        <end position="314"/>
    </location>
</feature>
<name>A0ABP1E637_9APHY</name>
<evidence type="ECO:0000313" key="11">
    <source>
        <dbReference type="Proteomes" id="UP001497453"/>
    </source>
</evidence>
<keyword evidence="2 6" id="KW-0479">Metal-binding</keyword>
<reference evidence="11" key="1">
    <citation type="submission" date="2024-04" db="EMBL/GenBank/DDBJ databases">
        <authorList>
            <person name="Shaw F."/>
            <person name="Minotto A."/>
        </authorList>
    </citation>
    <scope>NUCLEOTIDE SEQUENCE [LARGE SCALE GENOMIC DNA]</scope>
</reference>
<dbReference type="CDD" id="cd09391">
    <property type="entry name" value="LIM1_Lrg1p_like"/>
    <property type="match status" value="1"/>
</dbReference>
<dbReference type="Pfam" id="PF00412">
    <property type="entry name" value="LIM"/>
    <property type="match status" value="2"/>
</dbReference>
<dbReference type="SMART" id="SM00132">
    <property type="entry name" value="LIM"/>
    <property type="match status" value="3"/>
</dbReference>
<evidence type="ECO:0000256" key="7">
    <source>
        <dbReference type="SAM" id="MobiDB-lite"/>
    </source>
</evidence>
<dbReference type="PROSITE" id="PS50023">
    <property type="entry name" value="LIM_DOMAIN_2"/>
    <property type="match status" value="2"/>
</dbReference>
<feature type="compositionally biased region" description="Basic and acidic residues" evidence="7">
    <location>
        <begin position="75"/>
        <end position="97"/>
    </location>
</feature>
<feature type="compositionally biased region" description="Basic and acidic residues" evidence="7">
    <location>
        <begin position="105"/>
        <end position="114"/>
    </location>
</feature>
<dbReference type="SUPFAM" id="SSF48350">
    <property type="entry name" value="GTPase activation domain, GAP"/>
    <property type="match status" value="1"/>
</dbReference>
<feature type="domain" description="LIM zinc-binding" evidence="8">
    <location>
        <begin position="191"/>
        <end position="253"/>
    </location>
</feature>
<evidence type="ECO:0000256" key="4">
    <source>
        <dbReference type="ARBA" id="ARBA00022833"/>
    </source>
</evidence>
<feature type="region of interest" description="Disordered" evidence="7">
    <location>
        <begin position="771"/>
        <end position="911"/>
    </location>
</feature>
<evidence type="ECO:0000256" key="3">
    <source>
        <dbReference type="ARBA" id="ARBA00022737"/>
    </source>
</evidence>
<evidence type="ECO:0000256" key="6">
    <source>
        <dbReference type="PROSITE-ProRule" id="PRU00125"/>
    </source>
</evidence>
<feature type="compositionally biased region" description="Polar residues" evidence="7">
    <location>
        <begin position="1343"/>
        <end position="1354"/>
    </location>
</feature>
<feature type="compositionally biased region" description="Polar residues" evidence="7">
    <location>
        <begin position="1311"/>
        <end position="1333"/>
    </location>
</feature>
<feature type="compositionally biased region" description="Low complexity" evidence="7">
    <location>
        <begin position="122"/>
        <end position="141"/>
    </location>
</feature>
<keyword evidence="4 6" id="KW-0862">Zinc</keyword>
<dbReference type="CDD" id="cd09392">
    <property type="entry name" value="LIM2_Lrg1p_like"/>
    <property type="match status" value="1"/>
</dbReference>
<dbReference type="Proteomes" id="UP001497453">
    <property type="component" value="Chromosome 8"/>
</dbReference>
<feature type="region of interest" description="Disordered" evidence="7">
    <location>
        <begin position="665"/>
        <end position="696"/>
    </location>
</feature>
<feature type="compositionally biased region" description="Basic and acidic residues" evidence="7">
    <location>
        <begin position="371"/>
        <end position="385"/>
    </location>
</feature>
<dbReference type="InterPro" id="IPR001781">
    <property type="entry name" value="Znf_LIM"/>
</dbReference>
<keyword evidence="11" id="KW-1185">Reference proteome</keyword>
<dbReference type="InterPro" id="IPR000198">
    <property type="entry name" value="RhoGAP_dom"/>
</dbReference>
<accession>A0ABP1E637</accession>
<evidence type="ECO:0000256" key="2">
    <source>
        <dbReference type="ARBA" id="ARBA00022723"/>
    </source>
</evidence>
<feature type="compositionally biased region" description="Basic and acidic residues" evidence="7">
    <location>
        <begin position="788"/>
        <end position="805"/>
    </location>
</feature>
<keyword evidence="3" id="KW-0677">Repeat</keyword>
<proteinExistence type="predicted"/>
<organism evidence="10 11">
    <name type="scientific">Somion occarium</name>
    <dbReference type="NCBI Taxonomy" id="3059160"/>
    <lineage>
        <taxon>Eukaryota</taxon>
        <taxon>Fungi</taxon>
        <taxon>Dikarya</taxon>
        <taxon>Basidiomycota</taxon>
        <taxon>Agaricomycotina</taxon>
        <taxon>Agaricomycetes</taxon>
        <taxon>Polyporales</taxon>
        <taxon>Cerrenaceae</taxon>
        <taxon>Somion</taxon>
    </lineage>
</organism>
<dbReference type="EMBL" id="OZ037951">
    <property type="protein sequence ID" value="CAL1714704.1"/>
    <property type="molecule type" value="Genomic_DNA"/>
</dbReference>
<dbReference type="CDD" id="cd08368">
    <property type="entry name" value="LIM"/>
    <property type="match status" value="1"/>
</dbReference>
<dbReference type="PROSITE" id="PS00478">
    <property type="entry name" value="LIM_DOMAIN_1"/>
    <property type="match status" value="2"/>
</dbReference>
<feature type="compositionally biased region" description="Polar residues" evidence="7">
    <location>
        <begin position="837"/>
        <end position="853"/>
    </location>
</feature>
<keyword evidence="5" id="KW-0539">Nucleus</keyword>
<feature type="region of interest" description="Disordered" evidence="7">
    <location>
        <begin position="1259"/>
        <end position="1414"/>
    </location>
</feature>
<dbReference type="PROSITE" id="PS50238">
    <property type="entry name" value="RHOGAP"/>
    <property type="match status" value="1"/>
</dbReference>
<evidence type="ECO:0000256" key="1">
    <source>
        <dbReference type="ARBA" id="ARBA00004123"/>
    </source>
</evidence>
<protein>
    <recommendedName>
        <fullName evidence="12">RhoGAP-domain-containing protein</fullName>
    </recommendedName>
</protein>
<dbReference type="Pfam" id="PF00620">
    <property type="entry name" value="RhoGAP"/>
    <property type="match status" value="1"/>
</dbReference>
<feature type="compositionally biased region" description="Low complexity" evidence="7">
    <location>
        <begin position="1380"/>
        <end position="1401"/>
    </location>
</feature>
<comment type="subcellular location">
    <subcellularLocation>
        <location evidence="1">Nucleus</location>
    </subcellularLocation>
</comment>
<dbReference type="Gene3D" id="1.10.555.10">
    <property type="entry name" value="Rho GTPase activation protein"/>
    <property type="match status" value="1"/>
</dbReference>
<feature type="compositionally biased region" description="Low complexity" evidence="7">
    <location>
        <begin position="153"/>
        <end position="169"/>
    </location>
</feature>
<feature type="region of interest" description="Disordered" evidence="7">
    <location>
        <begin position="1"/>
        <end position="184"/>
    </location>
</feature>
<evidence type="ECO:0000256" key="5">
    <source>
        <dbReference type="ARBA" id="ARBA00023242"/>
    </source>
</evidence>
<feature type="compositionally biased region" description="Basic and acidic residues" evidence="7">
    <location>
        <begin position="673"/>
        <end position="688"/>
    </location>
</feature>
<dbReference type="PANTHER" id="PTHR24215:SF10">
    <property type="entry name" value="RHO-GTPASE-ACTIVATING PROTEIN LRG1"/>
    <property type="match status" value="1"/>
</dbReference>
<evidence type="ECO:0000259" key="8">
    <source>
        <dbReference type="PROSITE" id="PS50023"/>
    </source>
</evidence>
<evidence type="ECO:0000259" key="9">
    <source>
        <dbReference type="PROSITE" id="PS50238"/>
    </source>
</evidence>
<dbReference type="SUPFAM" id="SSF57716">
    <property type="entry name" value="Glucocorticoid receptor-like (DNA-binding domain)"/>
    <property type="match status" value="3"/>
</dbReference>
<feature type="region of interest" description="Disordered" evidence="7">
    <location>
        <begin position="361"/>
        <end position="385"/>
    </location>
</feature>
<gene>
    <name evidence="10" type="ORF">GFSPODELE1_LOCUS9889</name>
</gene>
<evidence type="ECO:0000313" key="10">
    <source>
        <dbReference type="EMBL" id="CAL1714704.1"/>
    </source>
</evidence>